<sequence length="112" mass="12321">MHSPHTFTAALPAITSTNLHTSCPSNHPSSNCTSSHANHPEKRRQLPSPVALELAPFCRRDLQSDQASLSIPHERHLFSILSDALPPKDSSTSPTHPHHAHSRSWTQLKAQT</sequence>
<organism evidence="2 3">
    <name type="scientific">Cylindrobasidium torrendii FP15055 ss-10</name>
    <dbReference type="NCBI Taxonomy" id="1314674"/>
    <lineage>
        <taxon>Eukaryota</taxon>
        <taxon>Fungi</taxon>
        <taxon>Dikarya</taxon>
        <taxon>Basidiomycota</taxon>
        <taxon>Agaricomycotina</taxon>
        <taxon>Agaricomycetes</taxon>
        <taxon>Agaricomycetidae</taxon>
        <taxon>Agaricales</taxon>
        <taxon>Marasmiineae</taxon>
        <taxon>Physalacriaceae</taxon>
        <taxon>Cylindrobasidium</taxon>
    </lineage>
</organism>
<feature type="compositionally biased region" description="Polar residues" evidence="1">
    <location>
        <begin position="17"/>
        <end position="37"/>
    </location>
</feature>
<evidence type="ECO:0000313" key="2">
    <source>
        <dbReference type="EMBL" id="KIY61985.1"/>
    </source>
</evidence>
<feature type="region of interest" description="Disordered" evidence="1">
    <location>
        <begin position="17"/>
        <end position="48"/>
    </location>
</feature>
<evidence type="ECO:0000313" key="3">
    <source>
        <dbReference type="Proteomes" id="UP000054007"/>
    </source>
</evidence>
<dbReference type="AlphaFoldDB" id="A0A0D7AVE8"/>
<protein>
    <submittedName>
        <fullName evidence="2">Uncharacterized protein</fullName>
    </submittedName>
</protein>
<dbReference type="Proteomes" id="UP000054007">
    <property type="component" value="Unassembled WGS sequence"/>
</dbReference>
<gene>
    <name evidence="2" type="ORF">CYLTODRAFT_199113</name>
</gene>
<name>A0A0D7AVE8_9AGAR</name>
<feature type="region of interest" description="Disordered" evidence="1">
    <location>
        <begin position="82"/>
        <end position="112"/>
    </location>
</feature>
<evidence type="ECO:0000256" key="1">
    <source>
        <dbReference type="SAM" id="MobiDB-lite"/>
    </source>
</evidence>
<feature type="compositionally biased region" description="Polar residues" evidence="1">
    <location>
        <begin position="103"/>
        <end position="112"/>
    </location>
</feature>
<accession>A0A0D7AVE8</accession>
<reference evidence="2 3" key="1">
    <citation type="journal article" date="2015" name="Fungal Genet. Biol.">
        <title>Evolution of novel wood decay mechanisms in Agaricales revealed by the genome sequences of Fistulina hepatica and Cylindrobasidium torrendii.</title>
        <authorList>
            <person name="Floudas D."/>
            <person name="Held B.W."/>
            <person name="Riley R."/>
            <person name="Nagy L.G."/>
            <person name="Koehler G."/>
            <person name="Ransdell A.S."/>
            <person name="Younus H."/>
            <person name="Chow J."/>
            <person name="Chiniquy J."/>
            <person name="Lipzen A."/>
            <person name="Tritt A."/>
            <person name="Sun H."/>
            <person name="Haridas S."/>
            <person name="LaButti K."/>
            <person name="Ohm R.A."/>
            <person name="Kues U."/>
            <person name="Blanchette R.A."/>
            <person name="Grigoriev I.V."/>
            <person name="Minto R.E."/>
            <person name="Hibbett D.S."/>
        </authorList>
    </citation>
    <scope>NUCLEOTIDE SEQUENCE [LARGE SCALE GENOMIC DNA]</scope>
    <source>
        <strain evidence="2 3">FP15055 ss-10</strain>
    </source>
</reference>
<proteinExistence type="predicted"/>
<dbReference type="EMBL" id="KN880840">
    <property type="protein sequence ID" value="KIY61985.1"/>
    <property type="molecule type" value="Genomic_DNA"/>
</dbReference>
<keyword evidence="3" id="KW-1185">Reference proteome</keyword>